<accession>A0ABQ3XPS0</accession>
<reference evidence="1 2" key="1">
    <citation type="submission" date="2021-01" db="EMBL/GenBank/DDBJ databases">
        <title>Whole genome shotgun sequence of Actinoplanes couchii NBRC 106145.</title>
        <authorList>
            <person name="Komaki H."/>
            <person name="Tamura T."/>
        </authorList>
    </citation>
    <scope>NUCLEOTIDE SEQUENCE [LARGE SCALE GENOMIC DNA]</scope>
    <source>
        <strain evidence="1 2">NBRC 106145</strain>
    </source>
</reference>
<keyword evidence="2" id="KW-1185">Reference proteome</keyword>
<gene>
    <name evidence="1" type="ORF">Aco03nite_089160</name>
</gene>
<evidence type="ECO:0000313" key="1">
    <source>
        <dbReference type="EMBL" id="GID60512.1"/>
    </source>
</evidence>
<dbReference type="Proteomes" id="UP000612282">
    <property type="component" value="Unassembled WGS sequence"/>
</dbReference>
<organism evidence="1 2">
    <name type="scientific">Actinoplanes couchii</name>
    <dbReference type="NCBI Taxonomy" id="403638"/>
    <lineage>
        <taxon>Bacteria</taxon>
        <taxon>Bacillati</taxon>
        <taxon>Actinomycetota</taxon>
        <taxon>Actinomycetes</taxon>
        <taxon>Micromonosporales</taxon>
        <taxon>Micromonosporaceae</taxon>
        <taxon>Actinoplanes</taxon>
    </lineage>
</organism>
<dbReference type="EMBL" id="BOMG01000109">
    <property type="protein sequence ID" value="GID60512.1"/>
    <property type="molecule type" value="Genomic_DNA"/>
</dbReference>
<comment type="caution">
    <text evidence="1">The sequence shown here is derived from an EMBL/GenBank/DDBJ whole genome shotgun (WGS) entry which is preliminary data.</text>
</comment>
<proteinExistence type="predicted"/>
<protein>
    <submittedName>
        <fullName evidence="1">Uncharacterized protein</fullName>
    </submittedName>
</protein>
<sequence length="70" mass="7640">MTQRISELLDAAVADVEPAHPDPGVDHRIDLRCGGHPAVHRLHRRPQPIAGLLLPVPERHRSTAATARSC</sequence>
<evidence type="ECO:0000313" key="2">
    <source>
        <dbReference type="Proteomes" id="UP000612282"/>
    </source>
</evidence>
<name>A0ABQ3XPS0_9ACTN</name>